<comment type="catalytic activity">
    <reaction evidence="10 11">
        <text>tRNA(Glu) + L-glutamate + ATP = L-glutamyl-tRNA(Glu) + AMP + diphosphate</text>
        <dbReference type="Rhea" id="RHEA:23540"/>
        <dbReference type="Rhea" id="RHEA-COMP:9663"/>
        <dbReference type="Rhea" id="RHEA-COMP:9680"/>
        <dbReference type="ChEBI" id="CHEBI:29985"/>
        <dbReference type="ChEBI" id="CHEBI:30616"/>
        <dbReference type="ChEBI" id="CHEBI:33019"/>
        <dbReference type="ChEBI" id="CHEBI:78442"/>
        <dbReference type="ChEBI" id="CHEBI:78520"/>
        <dbReference type="ChEBI" id="CHEBI:456215"/>
        <dbReference type="EC" id="6.1.1.17"/>
    </reaction>
</comment>
<comment type="subcellular location">
    <subcellularLocation>
        <location evidence="1 11">Cytoplasm</location>
    </subcellularLocation>
</comment>
<keyword evidence="11" id="KW-0479">Metal-binding</keyword>
<evidence type="ECO:0000256" key="8">
    <source>
        <dbReference type="ARBA" id="ARBA00022917"/>
    </source>
</evidence>
<gene>
    <name evidence="11" type="primary">gltX</name>
    <name evidence="14" type="ORF">DL897_00290</name>
</gene>
<keyword evidence="6 11" id="KW-0547">Nucleotide-binding</keyword>
<dbReference type="Pfam" id="PF19269">
    <property type="entry name" value="Anticodon_2"/>
    <property type="match status" value="1"/>
</dbReference>
<dbReference type="InterPro" id="IPR049940">
    <property type="entry name" value="GluQ/Sye"/>
</dbReference>
<dbReference type="GO" id="GO:0004818">
    <property type="term" value="F:glutamate-tRNA ligase activity"/>
    <property type="evidence" value="ECO:0007669"/>
    <property type="project" value="UniProtKB-UniRule"/>
</dbReference>
<dbReference type="GO" id="GO:0006424">
    <property type="term" value="P:glutamyl-tRNA aminoacylation"/>
    <property type="evidence" value="ECO:0007669"/>
    <property type="project" value="UniProtKB-UniRule"/>
</dbReference>
<dbReference type="Pfam" id="PF00749">
    <property type="entry name" value="tRNA-synt_1c"/>
    <property type="match status" value="1"/>
</dbReference>
<dbReference type="AlphaFoldDB" id="A0A364K8I2"/>
<dbReference type="InterPro" id="IPR020058">
    <property type="entry name" value="Glu/Gln-tRNA-synth_Ib_cat-dom"/>
</dbReference>
<dbReference type="GO" id="GO:0005524">
    <property type="term" value="F:ATP binding"/>
    <property type="evidence" value="ECO:0007669"/>
    <property type="project" value="UniProtKB-UniRule"/>
</dbReference>
<evidence type="ECO:0000256" key="5">
    <source>
        <dbReference type="ARBA" id="ARBA00022598"/>
    </source>
</evidence>
<dbReference type="GO" id="GO:0000049">
    <property type="term" value="F:tRNA binding"/>
    <property type="evidence" value="ECO:0007669"/>
    <property type="project" value="InterPro"/>
</dbReference>
<keyword evidence="9 11" id="KW-0030">Aminoacyl-tRNA synthetase</keyword>
<dbReference type="CDD" id="cd00808">
    <property type="entry name" value="GluRS_core"/>
    <property type="match status" value="1"/>
</dbReference>
<accession>A0A364K8I2</accession>
<reference evidence="14 15" key="1">
    <citation type="submission" date="2018-06" db="EMBL/GenBank/DDBJ databases">
        <title>Thermoflavimicrobium daqus sp. nov., a thermophilic microbe isolated from Moutai-flavour Daqu.</title>
        <authorList>
            <person name="Wang X."/>
            <person name="Zhou H."/>
        </authorList>
    </citation>
    <scope>NUCLEOTIDE SEQUENCE [LARGE SCALE GENOMIC DNA]</scope>
    <source>
        <strain evidence="14 15">FBKL4.011</strain>
    </source>
</reference>
<dbReference type="InterPro" id="IPR033910">
    <property type="entry name" value="GluRS_core"/>
</dbReference>
<keyword evidence="15" id="KW-1185">Reference proteome</keyword>
<dbReference type="HAMAP" id="MF_00022">
    <property type="entry name" value="Glu_tRNA_synth_type1"/>
    <property type="match status" value="1"/>
</dbReference>
<feature type="binding site" evidence="11">
    <location>
        <position position="135"/>
    </location>
    <ligand>
        <name>Zn(2+)</name>
        <dbReference type="ChEBI" id="CHEBI:29105"/>
    </ligand>
</feature>
<dbReference type="PANTHER" id="PTHR43311">
    <property type="entry name" value="GLUTAMATE--TRNA LIGASE"/>
    <property type="match status" value="1"/>
</dbReference>
<evidence type="ECO:0000313" key="15">
    <source>
        <dbReference type="Proteomes" id="UP000251213"/>
    </source>
</evidence>
<dbReference type="FunFam" id="3.40.50.620:FF:000007">
    <property type="entry name" value="Glutamate--tRNA ligase"/>
    <property type="match status" value="1"/>
</dbReference>
<comment type="similarity">
    <text evidence="2 11">Belongs to the class-I aminoacyl-tRNA synthetase family. Glutamate--tRNA ligase type 1 subfamily.</text>
</comment>
<dbReference type="SUPFAM" id="SSF52374">
    <property type="entry name" value="Nucleotidylyl transferase"/>
    <property type="match status" value="1"/>
</dbReference>
<sequence length="482" mass="55527">MTVRVRFAPSPTGHLHFGGARTALFNYLFAKKHKGTYILRIEDTDTTRNKENAEERLIEAFKWLELTWDEGPDIGGNFGPYRSMERLDIYHKYIHQLLATKQAYPCYCTREELEAEREHMISQGKMPRYSGKCRHLTESDRKTYELEGRSFTIRFKVPSQKTLTFKDMIRGAVTFESEDIEDFVILKSDGIPTYHFAVTVDDALMKITHVIRGEEHLSNTPKHLLLFGAFGFQLPEFGHIPLILNESGKKLSKRDESILQFIEQYRDLGYLPKAVINYLTLLGWSPGGEFSEQEIFSKDQLTELFSMDRVSKAGAIFDPDKLAWMNGQYIKTADPKKIVELAIPYLKNDGLFNEDKPVTWYEELVTLYQDRMNCISEITQLARIFFDKDMNYNQDAKEILTTESSLIVLKKVKELISTMDEYTPNTIKKLLKDVQKATGFKGKKLFMPVRVATTGAVQGPDLNTVLYLLGKETVVDRIEQVI</sequence>
<dbReference type="PANTHER" id="PTHR43311:SF2">
    <property type="entry name" value="GLUTAMATE--TRNA LIGASE, MITOCHONDRIAL-RELATED"/>
    <property type="match status" value="1"/>
</dbReference>
<evidence type="ECO:0000259" key="13">
    <source>
        <dbReference type="Pfam" id="PF19269"/>
    </source>
</evidence>
<feature type="binding site" evidence="11">
    <location>
        <position position="133"/>
    </location>
    <ligand>
        <name>Zn(2+)</name>
        <dbReference type="ChEBI" id="CHEBI:29105"/>
    </ligand>
</feature>
<feature type="binding site" evidence="11">
    <location>
        <position position="108"/>
    </location>
    <ligand>
        <name>Zn(2+)</name>
        <dbReference type="ChEBI" id="CHEBI:29105"/>
    </ligand>
</feature>
<evidence type="ECO:0000259" key="12">
    <source>
        <dbReference type="Pfam" id="PF00749"/>
    </source>
</evidence>
<dbReference type="Gene3D" id="3.40.50.620">
    <property type="entry name" value="HUPs"/>
    <property type="match status" value="1"/>
</dbReference>
<dbReference type="Proteomes" id="UP000251213">
    <property type="component" value="Unassembled WGS sequence"/>
</dbReference>
<name>A0A364K8I2_9BACL</name>
<feature type="binding site" evidence="11">
    <location>
        <position position="253"/>
    </location>
    <ligand>
        <name>ATP</name>
        <dbReference type="ChEBI" id="CHEBI:30616"/>
    </ligand>
</feature>
<evidence type="ECO:0000256" key="2">
    <source>
        <dbReference type="ARBA" id="ARBA00007894"/>
    </source>
</evidence>
<dbReference type="EC" id="6.1.1.17" evidence="11"/>
<evidence type="ECO:0000256" key="3">
    <source>
        <dbReference type="ARBA" id="ARBA00011245"/>
    </source>
</evidence>
<organism evidence="14 15">
    <name type="scientific">Thermoflavimicrobium daqui</name>
    <dbReference type="NCBI Taxonomy" id="2137476"/>
    <lineage>
        <taxon>Bacteria</taxon>
        <taxon>Bacillati</taxon>
        <taxon>Bacillota</taxon>
        <taxon>Bacilli</taxon>
        <taxon>Bacillales</taxon>
        <taxon>Thermoactinomycetaceae</taxon>
        <taxon>Thermoflavimicrobium</taxon>
    </lineage>
</organism>
<dbReference type="PRINTS" id="PR00987">
    <property type="entry name" value="TRNASYNTHGLU"/>
</dbReference>
<feature type="domain" description="Aminoacyl-tRNA synthetase class I anticodon-binding" evidence="13">
    <location>
        <begin position="338"/>
        <end position="482"/>
    </location>
</feature>
<dbReference type="FunFam" id="1.10.10.350:FF:000002">
    <property type="entry name" value="Glutamate--tRNA ligase"/>
    <property type="match status" value="1"/>
</dbReference>
<evidence type="ECO:0000256" key="6">
    <source>
        <dbReference type="ARBA" id="ARBA00022741"/>
    </source>
</evidence>
<dbReference type="NCBIfam" id="TIGR00464">
    <property type="entry name" value="gltX_bact"/>
    <property type="match status" value="1"/>
</dbReference>
<reference evidence="14 15" key="2">
    <citation type="submission" date="2018-06" db="EMBL/GenBank/DDBJ databases">
        <authorList>
            <person name="Zhirakovskaya E."/>
        </authorList>
    </citation>
    <scope>NUCLEOTIDE SEQUENCE [LARGE SCALE GENOMIC DNA]</scope>
    <source>
        <strain evidence="14 15">FBKL4.011</strain>
    </source>
</reference>
<dbReference type="InterPro" id="IPR045462">
    <property type="entry name" value="aa-tRNA-synth_I_cd-bd"/>
</dbReference>
<dbReference type="SUPFAM" id="SSF48163">
    <property type="entry name" value="An anticodon-binding domain of class I aminoacyl-tRNA synthetases"/>
    <property type="match status" value="1"/>
</dbReference>
<evidence type="ECO:0000256" key="9">
    <source>
        <dbReference type="ARBA" id="ARBA00023146"/>
    </source>
</evidence>
<comment type="caution">
    <text evidence="14">The sequence shown here is derived from an EMBL/GenBank/DDBJ whole genome shotgun (WGS) entry which is preliminary data.</text>
</comment>
<dbReference type="OrthoDB" id="9807503at2"/>
<keyword evidence="8 11" id="KW-0648">Protein biosynthesis</keyword>
<feature type="domain" description="Glutamyl/glutaminyl-tRNA synthetase class Ib catalytic" evidence="12">
    <location>
        <begin position="3"/>
        <end position="324"/>
    </location>
</feature>
<keyword evidence="4 11" id="KW-0963">Cytoplasm</keyword>
<dbReference type="InterPro" id="IPR008925">
    <property type="entry name" value="aa_tRNA-synth_I_cd-bd_sf"/>
</dbReference>
<comment type="function">
    <text evidence="11">Catalyzes the attachment of glutamate to tRNA(Glu) in a two-step reaction: glutamate is first activated by ATP to form Glu-AMP and then transferred to the acceptor end of tRNA(Glu).</text>
</comment>
<dbReference type="GO" id="GO:0005829">
    <property type="term" value="C:cytosol"/>
    <property type="evidence" value="ECO:0007669"/>
    <property type="project" value="TreeGrafter"/>
</dbReference>
<dbReference type="Gene3D" id="1.10.10.350">
    <property type="match status" value="1"/>
</dbReference>
<protein>
    <recommendedName>
        <fullName evidence="11">Glutamate--tRNA ligase</fullName>
        <ecNumber evidence="11">6.1.1.17</ecNumber>
    </recommendedName>
    <alternativeName>
        <fullName evidence="11">Glutamyl-tRNA synthetase</fullName>
        <shortName evidence="11">GluRS</shortName>
    </alternativeName>
</protein>
<keyword evidence="5 11" id="KW-0436">Ligase</keyword>
<evidence type="ECO:0000256" key="4">
    <source>
        <dbReference type="ARBA" id="ARBA00022490"/>
    </source>
</evidence>
<dbReference type="RefSeq" id="WP_113657138.1">
    <property type="nucleotide sequence ID" value="NZ_KZ845663.1"/>
</dbReference>
<dbReference type="InterPro" id="IPR004527">
    <property type="entry name" value="Glu-tRNA-ligase_bac/mito"/>
</dbReference>
<comment type="cofactor">
    <cofactor evidence="11">
        <name>Zn(2+)</name>
        <dbReference type="ChEBI" id="CHEBI:29105"/>
    </cofactor>
    <text evidence="11">Binds 1 zinc ion per subunit.</text>
</comment>
<keyword evidence="11" id="KW-0862">Zinc</keyword>
<evidence type="ECO:0000256" key="7">
    <source>
        <dbReference type="ARBA" id="ARBA00022840"/>
    </source>
</evidence>
<feature type="binding site" evidence="11">
    <location>
        <position position="106"/>
    </location>
    <ligand>
        <name>Zn(2+)</name>
        <dbReference type="ChEBI" id="CHEBI:29105"/>
    </ligand>
</feature>
<keyword evidence="7 11" id="KW-0067">ATP-binding</keyword>
<dbReference type="InterPro" id="IPR000924">
    <property type="entry name" value="Glu/Gln-tRNA-synth"/>
</dbReference>
<proteinExistence type="inferred from homology"/>
<feature type="short sequence motif" description="'KMSKS' region" evidence="11">
    <location>
        <begin position="250"/>
        <end position="254"/>
    </location>
</feature>
<evidence type="ECO:0000256" key="10">
    <source>
        <dbReference type="ARBA" id="ARBA00048351"/>
    </source>
</evidence>
<dbReference type="InterPro" id="IPR014729">
    <property type="entry name" value="Rossmann-like_a/b/a_fold"/>
</dbReference>
<dbReference type="GO" id="GO:0008270">
    <property type="term" value="F:zinc ion binding"/>
    <property type="evidence" value="ECO:0007669"/>
    <property type="project" value="UniProtKB-UniRule"/>
</dbReference>
<evidence type="ECO:0000313" key="14">
    <source>
        <dbReference type="EMBL" id="RAL26532.1"/>
    </source>
</evidence>
<dbReference type="InterPro" id="IPR020751">
    <property type="entry name" value="aa-tRNA-synth_I_codon-bd_sub2"/>
</dbReference>
<comment type="caution">
    <text evidence="11">Lacks conserved residue(s) required for the propagation of feature annotation.</text>
</comment>
<evidence type="ECO:0000256" key="1">
    <source>
        <dbReference type="ARBA" id="ARBA00004496"/>
    </source>
</evidence>
<dbReference type="EMBL" id="QJKK01000001">
    <property type="protein sequence ID" value="RAL26532.1"/>
    <property type="molecule type" value="Genomic_DNA"/>
</dbReference>
<comment type="subunit">
    <text evidence="3 11">Monomer.</text>
</comment>
<evidence type="ECO:0000256" key="11">
    <source>
        <dbReference type="HAMAP-Rule" id="MF_00022"/>
    </source>
</evidence>